<organism evidence="1 2">
    <name type="scientific">Rattus norvegicus</name>
    <name type="common">Rat</name>
    <dbReference type="NCBI Taxonomy" id="10116"/>
    <lineage>
        <taxon>Eukaryota</taxon>
        <taxon>Metazoa</taxon>
        <taxon>Chordata</taxon>
        <taxon>Craniata</taxon>
        <taxon>Vertebrata</taxon>
        <taxon>Euteleostomi</taxon>
        <taxon>Mammalia</taxon>
        <taxon>Eutheria</taxon>
        <taxon>Euarchontoglires</taxon>
        <taxon>Glires</taxon>
        <taxon>Rodentia</taxon>
        <taxon>Myomorpha</taxon>
        <taxon>Muroidea</taxon>
        <taxon>Muridae</taxon>
        <taxon>Murinae</taxon>
        <taxon>Rattus</taxon>
    </lineage>
</organism>
<accession>A6HS01</accession>
<evidence type="ECO:0000313" key="1">
    <source>
        <dbReference type="EMBL" id="EDM16077.1"/>
    </source>
</evidence>
<gene>
    <name evidence="1" type="primary">LOC362934</name>
    <name evidence="1" type="ORF">rCG_59814</name>
</gene>
<sequence>MGKEDLKDSRAEGLCLHQNLFPWNYCTHVAFPVQEAAHRGLPSLQMKAPTPRSSPSLPSLPALASCCYSSASNKLFPPV</sequence>
<name>A6HS01_RAT</name>
<feature type="non-terminal residue" evidence="1">
    <location>
        <position position="79"/>
    </location>
</feature>
<dbReference type="EMBL" id="CH473950">
    <property type="protein sequence ID" value="EDM16077.1"/>
    <property type="molecule type" value="Genomic_DNA"/>
</dbReference>
<reference evidence="1 2" key="1">
    <citation type="submission" date="2005-09" db="EMBL/GenBank/DDBJ databases">
        <authorList>
            <person name="Mural R.J."/>
            <person name="Li P.W."/>
            <person name="Adams M.D."/>
            <person name="Amanatides P.G."/>
            <person name="Baden-Tillson H."/>
            <person name="Barnstead M."/>
            <person name="Chin S.H."/>
            <person name="Dew I."/>
            <person name="Evans C.A."/>
            <person name="Ferriera S."/>
            <person name="Flanigan M."/>
            <person name="Fosler C."/>
            <person name="Glodek A."/>
            <person name="Gu Z."/>
            <person name="Holt R.A."/>
            <person name="Jennings D."/>
            <person name="Kraft C.L."/>
            <person name="Lu F."/>
            <person name="Nguyen T."/>
            <person name="Nusskern D.R."/>
            <person name="Pfannkoch C.M."/>
            <person name="Sitter C."/>
            <person name="Sutton G.G."/>
            <person name="Venter J.C."/>
            <person name="Wang Z."/>
            <person name="Woodage T."/>
            <person name="Zheng X.H."/>
            <person name="Zhong F."/>
        </authorList>
    </citation>
    <scope>NUCLEOTIDE SEQUENCE [LARGE SCALE GENOMIC DNA]</scope>
    <source>
        <strain>BN</strain>
        <strain evidence="2">Sprague-Dawley</strain>
    </source>
</reference>
<dbReference type="Proteomes" id="UP000234681">
    <property type="component" value="Chromosome 7"/>
</dbReference>
<dbReference type="AlphaFoldDB" id="A6HS01"/>
<evidence type="ECO:0000313" key="2">
    <source>
        <dbReference type="Proteomes" id="UP000234681"/>
    </source>
</evidence>
<protein>
    <submittedName>
        <fullName evidence="1">Similar to lymphocyte antigen 6 complex, locus E, isoform CRA_b</fullName>
    </submittedName>
</protein>
<proteinExistence type="predicted"/>